<dbReference type="EMBL" id="SRRU01000009">
    <property type="protein sequence ID" value="TGN78792.1"/>
    <property type="molecule type" value="Genomic_DNA"/>
</dbReference>
<sequence length="207" mass="22629">MASPGSRTKTTDVWSLPQDEQLIGQRISEALPRSGWLCSHPGPKGLHQVHLHRSLGEALSCGGRQAFLLLPTEARAPEDVLVDDAVAPRSDLGHSAVVQFLCSRRLQDGEGEVFEAGRLAVRWFEQEVGPERHQLLTEETRLIWKVLRAATRPAIVESTQGRRISGMRIGLAAHDLVTSSGMLLTRGGVQRLRLAAAPPTGQMRAKL</sequence>
<dbReference type="RefSeq" id="WP_135793482.1">
    <property type="nucleotide sequence ID" value="NZ_BNBQ01000002.1"/>
</dbReference>
<dbReference type="GeneID" id="91529957"/>
<organism evidence="1 2">
    <name type="scientific">Streptomyces griseoluteus</name>
    <dbReference type="NCBI Taxonomy" id="29306"/>
    <lineage>
        <taxon>Bacteria</taxon>
        <taxon>Bacillati</taxon>
        <taxon>Actinomycetota</taxon>
        <taxon>Actinomycetes</taxon>
        <taxon>Kitasatosporales</taxon>
        <taxon>Streptomycetaceae</taxon>
        <taxon>Streptomyces</taxon>
    </lineage>
</organism>
<gene>
    <name evidence="1" type="ORF">E5082_24935</name>
</gene>
<dbReference type="AlphaFoldDB" id="A0A4Z1D9Q4"/>
<comment type="caution">
    <text evidence="1">The sequence shown here is derived from an EMBL/GenBank/DDBJ whole genome shotgun (WGS) entry which is preliminary data.</text>
</comment>
<name>A0A4Z1D9Q4_STRGP</name>
<dbReference type="Proteomes" id="UP000298513">
    <property type="component" value="Unassembled WGS sequence"/>
</dbReference>
<evidence type="ECO:0000313" key="2">
    <source>
        <dbReference type="Proteomes" id="UP000298513"/>
    </source>
</evidence>
<evidence type="ECO:0000313" key="1">
    <source>
        <dbReference type="EMBL" id="TGN78792.1"/>
    </source>
</evidence>
<keyword evidence="2" id="KW-1185">Reference proteome</keyword>
<accession>A0A4Z1D9Q4</accession>
<protein>
    <submittedName>
        <fullName evidence="1">Uncharacterized protein</fullName>
    </submittedName>
</protein>
<proteinExistence type="predicted"/>
<reference evidence="1 2" key="1">
    <citation type="submission" date="2019-04" db="EMBL/GenBank/DDBJ databases">
        <title>Streptomyces sp. nov. Bv016 isolated from bark of Buahinia variegata.</title>
        <authorList>
            <person name="Kanchanasin P."/>
            <person name="Tanasupawat S."/>
            <person name="Yuki M."/>
            <person name="Kudo T."/>
        </authorList>
    </citation>
    <scope>NUCLEOTIDE SEQUENCE [LARGE SCALE GENOMIC DNA]</scope>
    <source>
        <strain evidence="1 2">JCM 4765</strain>
    </source>
</reference>